<organism evidence="2">
    <name type="scientific">mine drainage metagenome</name>
    <dbReference type="NCBI Taxonomy" id="410659"/>
    <lineage>
        <taxon>unclassified sequences</taxon>
        <taxon>metagenomes</taxon>
        <taxon>ecological metagenomes</taxon>
    </lineage>
</organism>
<evidence type="ECO:0000256" key="1">
    <source>
        <dbReference type="SAM" id="MobiDB-lite"/>
    </source>
</evidence>
<reference evidence="2" key="1">
    <citation type="submission" date="2016-10" db="EMBL/GenBank/DDBJ databases">
        <title>Sequence of Gallionella enrichment culture.</title>
        <authorList>
            <person name="Poehlein A."/>
            <person name="Muehling M."/>
            <person name="Daniel R."/>
        </authorList>
    </citation>
    <scope>NUCLEOTIDE SEQUENCE</scope>
</reference>
<accession>A0A1J5R303</accession>
<protein>
    <submittedName>
        <fullName evidence="2">Uncharacterized protein</fullName>
    </submittedName>
</protein>
<comment type="caution">
    <text evidence="2">The sequence shown here is derived from an EMBL/GenBank/DDBJ whole genome shotgun (WGS) entry which is preliminary data.</text>
</comment>
<proteinExistence type="predicted"/>
<sequence length="222" mass="23632">MQSGWMGALPDNDAGQDGDHGKHAGGECQQQAETKKSGCNQPQFAALQQGRHGVLVWYGCRRHGLAGWRQHNFQRFLDRRVTQAFFAASLIACQQGHGGRRRGGVPKSDDGVDAAVEHLAIAEPGIMLGFAPRQIHADYAAGRPLIELETDTVAVQVMAGCDGEGSAQRLPVFGSYSQFECLVRLQNPAVGRISKQAAQAAAGGAVGKRGCGDQAKEQEQVA</sequence>
<name>A0A1J5R303_9ZZZZ</name>
<feature type="region of interest" description="Disordered" evidence="1">
    <location>
        <begin position="1"/>
        <end position="29"/>
    </location>
</feature>
<dbReference type="AlphaFoldDB" id="A0A1J5R303"/>
<gene>
    <name evidence="2" type="ORF">GALL_340590</name>
</gene>
<dbReference type="EMBL" id="MLJW01000644">
    <property type="protein sequence ID" value="OIQ84115.1"/>
    <property type="molecule type" value="Genomic_DNA"/>
</dbReference>
<evidence type="ECO:0000313" key="2">
    <source>
        <dbReference type="EMBL" id="OIQ84115.1"/>
    </source>
</evidence>